<reference evidence="3 4" key="1">
    <citation type="submission" date="2023-12" db="EMBL/GenBank/DDBJ databases">
        <title>A high-quality genome assembly for Dillenia turbinata (Dilleniales).</title>
        <authorList>
            <person name="Chanderbali A."/>
        </authorList>
    </citation>
    <scope>NUCLEOTIDE SEQUENCE [LARGE SCALE GENOMIC DNA]</scope>
    <source>
        <strain evidence="3">LSX21</strain>
        <tissue evidence="3">Leaf</tissue>
    </source>
</reference>
<evidence type="ECO:0000313" key="4">
    <source>
        <dbReference type="Proteomes" id="UP001370490"/>
    </source>
</evidence>
<accession>A0AAN8YXR2</accession>
<keyword evidence="4" id="KW-1185">Reference proteome</keyword>
<keyword evidence="1" id="KW-0677">Repeat</keyword>
<proteinExistence type="predicted"/>
<organism evidence="3 4">
    <name type="scientific">Dillenia turbinata</name>
    <dbReference type="NCBI Taxonomy" id="194707"/>
    <lineage>
        <taxon>Eukaryota</taxon>
        <taxon>Viridiplantae</taxon>
        <taxon>Streptophyta</taxon>
        <taxon>Embryophyta</taxon>
        <taxon>Tracheophyta</taxon>
        <taxon>Spermatophyta</taxon>
        <taxon>Magnoliopsida</taxon>
        <taxon>eudicotyledons</taxon>
        <taxon>Gunneridae</taxon>
        <taxon>Pentapetalae</taxon>
        <taxon>Dilleniales</taxon>
        <taxon>Dilleniaceae</taxon>
        <taxon>Dillenia</taxon>
    </lineage>
</organism>
<dbReference type="PANTHER" id="PTHR47003:SF3">
    <property type="entry name" value="SMALL RIBOSOMAL SUBUNIT PROTEIN MS81 (RPPR8)"/>
    <property type="match status" value="1"/>
</dbReference>
<dbReference type="NCBIfam" id="TIGR00756">
    <property type="entry name" value="PPR"/>
    <property type="match status" value="2"/>
</dbReference>
<dbReference type="Gene3D" id="1.25.40.10">
    <property type="entry name" value="Tetratricopeptide repeat domain"/>
    <property type="match status" value="3"/>
</dbReference>
<feature type="repeat" description="PPR" evidence="2">
    <location>
        <begin position="459"/>
        <end position="489"/>
    </location>
</feature>
<comment type="caution">
    <text evidence="3">The sequence shown here is derived from an EMBL/GenBank/DDBJ whole genome shotgun (WGS) entry which is preliminary data.</text>
</comment>
<gene>
    <name evidence="3" type="ORF">RJ641_023044</name>
</gene>
<dbReference type="PANTHER" id="PTHR47003">
    <property type="entry name" value="OS01G0970900 PROTEIN"/>
    <property type="match status" value="1"/>
</dbReference>
<feature type="repeat" description="PPR" evidence="2">
    <location>
        <begin position="282"/>
        <end position="316"/>
    </location>
</feature>
<dbReference type="AlphaFoldDB" id="A0AAN8YXR2"/>
<dbReference type="InterPro" id="IPR002885">
    <property type="entry name" value="PPR_rpt"/>
</dbReference>
<protein>
    <submittedName>
        <fullName evidence="3">Pentatricopeptide repeat</fullName>
    </submittedName>
</protein>
<name>A0AAN8YXR2_9MAGN</name>
<evidence type="ECO:0000256" key="2">
    <source>
        <dbReference type="PROSITE-ProRule" id="PRU00708"/>
    </source>
</evidence>
<feature type="repeat" description="PPR" evidence="2">
    <location>
        <begin position="145"/>
        <end position="179"/>
    </location>
</feature>
<dbReference type="Pfam" id="PF01535">
    <property type="entry name" value="PPR"/>
    <property type="match status" value="3"/>
</dbReference>
<dbReference type="InterPro" id="IPR011990">
    <property type="entry name" value="TPR-like_helical_dom_sf"/>
</dbReference>
<dbReference type="EMBL" id="JBAMMX010000027">
    <property type="protein sequence ID" value="KAK6913443.1"/>
    <property type="molecule type" value="Genomic_DNA"/>
</dbReference>
<dbReference type="InterPro" id="IPR044578">
    <property type="entry name" value="BIR6-like"/>
</dbReference>
<dbReference type="Pfam" id="PF12854">
    <property type="entry name" value="PPR_1"/>
    <property type="match status" value="1"/>
</dbReference>
<dbReference type="Proteomes" id="UP001370490">
    <property type="component" value="Unassembled WGS sequence"/>
</dbReference>
<sequence>MRSPWRSFLLRSSSRSSLRTLANTCSQVQESYPNLQLRRSLSSFLFNNSIQDLVSFKVSEQLRNPNFRNFSSELALEHKDVDHVILTEIFSKPRSDDDITVQLESNKIKIDHDLVLKVLKGTDTSPDVAISLFNWVSVHEDERLSSKSYNWMLGVLGSNGFVKEFWDLIEVMKKKGYGVCKGAFLRVSTSFEKEGLQSDLNRLKEFFASKDVNDSIERVCSRVCKVIGKEPWGDNVEKELQDLRIVFSSDLVVMVLEKISTEPMKALIFFRWVEESGLIKHDGKTYNAIARVLGREDCAEKFWGVVDEMRNNGFDMEKETYVKILGRFTKRKMIKDAVDLYELAMGGANKPLVRDFTYLLKKIVVSSDLDMDLFSRVLKIFVEDGNVLTDSTLHVVVKSLSSVGRTTESYNVLKAMQEFGFVASSALQNRIALNIGSLGSENVVDEFINHMETFGGRSSHETWASLIEGLCKAGNLDKAANCFRKMVEKEGVFHAGYALNLLVNAFCYKKKAVDACELITDLVNREQLKPWHSTYKLLINKLLVQGSFNEALSLTGLMKNDGFPPFLDPFVEYISRNGNSDDAVAFLKVISVRSFPSTSVVLRVFEAFFKAGRDKEAQNFLYKCPSHIKNHADVLNLFCAKTWEESNAATVVVT</sequence>
<dbReference type="GO" id="GO:0008380">
    <property type="term" value="P:RNA splicing"/>
    <property type="evidence" value="ECO:0007669"/>
    <property type="project" value="InterPro"/>
</dbReference>
<evidence type="ECO:0000313" key="3">
    <source>
        <dbReference type="EMBL" id="KAK6913443.1"/>
    </source>
</evidence>
<dbReference type="PROSITE" id="PS51375">
    <property type="entry name" value="PPR"/>
    <property type="match status" value="3"/>
</dbReference>
<evidence type="ECO:0000256" key="1">
    <source>
        <dbReference type="ARBA" id="ARBA00022737"/>
    </source>
</evidence>